<sequence length="86" mass="9836">MLCKLNHAVKAVSDVCCTSSNAINVVNNMEGDKIIFVPDRNLGSYVSEKVKDKEVILWNGFCWVHNDVDKDRLDKLIEENKKTKRI</sequence>
<dbReference type="InterPro" id="IPR003473">
    <property type="entry name" value="NadA"/>
</dbReference>
<accession>A0A1M5X1L0</accession>
<evidence type="ECO:0000313" key="11">
    <source>
        <dbReference type="Proteomes" id="UP000184447"/>
    </source>
</evidence>
<dbReference type="AlphaFoldDB" id="A0A1M5X1L0"/>
<keyword evidence="6" id="KW-0808">Transferase</keyword>
<keyword evidence="11" id="KW-1185">Reference proteome</keyword>
<dbReference type="Pfam" id="PF02445">
    <property type="entry name" value="NadA"/>
    <property type="match status" value="1"/>
</dbReference>
<comment type="cofactor">
    <cofactor evidence="1">
        <name>[4Fe-4S] cluster</name>
        <dbReference type="ChEBI" id="CHEBI:49883"/>
    </cofactor>
</comment>
<dbReference type="InterPro" id="IPR036094">
    <property type="entry name" value="NadA_sf"/>
</dbReference>
<dbReference type="GO" id="GO:0046872">
    <property type="term" value="F:metal ion binding"/>
    <property type="evidence" value="ECO:0007669"/>
    <property type="project" value="UniProtKB-KW"/>
</dbReference>
<reference evidence="10 11" key="1">
    <citation type="submission" date="2016-11" db="EMBL/GenBank/DDBJ databases">
        <authorList>
            <person name="Jaros S."/>
            <person name="Januszkiewicz K."/>
            <person name="Wedrychowicz H."/>
        </authorList>
    </citation>
    <scope>NUCLEOTIDE SEQUENCE [LARGE SCALE GENOMIC DNA]</scope>
    <source>
        <strain evidence="10 11">DSM 8605</strain>
    </source>
</reference>
<dbReference type="UniPathway" id="UPA00253">
    <property type="reaction ID" value="UER00327"/>
</dbReference>
<protein>
    <recommendedName>
        <fullName evidence="3">quinolinate synthase</fullName>
        <ecNumber evidence="3">2.5.1.72</ecNumber>
    </recommendedName>
</protein>
<keyword evidence="4" id="KW-0004">4Fe-4S</keyword>
<proteinExistence type="predicted"/>
<evidence type="ECO:0000256" key="8">
    <source>
        <dbReference type="ARBA" id="ARBA00023004"/>
    </source>
</evidence>
<evidence type="ECO:0000256" key="5">
    <source>
        <dbReference type="ARBA" id="ARBA00022642"/>
    </source>
</evidence>
<evidence type="ECO:0000313" key="10">
    <source>
        <dbReference type="EMBL" id="SHH93620.1"/>
    </source>
</evidence>
<dbReference type="Gene3D" id="3.40.50.10800">
    <property type="entry name" value="NadA-like"/>
    <property type="match status" value="1"/>
</dbReference>
<dbReference type="Proteomes" id="UP000184447">
    <property type="component" value="Unassembled WGS sequence"/>
</dbReference>
<evidence type="ECO:0000256" key="2">
    <source>
        <dbReference type="ARBA" id="ARBA00005065"/>
    </source>
</evidence>
<dbReference type="PANTHER" id="PTHR30573:SF0">
    <property type="entry name" value="QUINOLINATE SYNTHASE, CHLOROPLASTIC"/>
    <property type="match status" value="1"/>
</dbReference>
<comment type="pathway">
    <text evidence="2">Cofactor biosynthesis; NAD(+) biosynthesis; quinolinate from iminoaspartate: step 1/1.</text>
</comment>
<evidence type="ECO:0000256" key="9">
    <source>
        <dbReference type="ARBA" id="ARBA00023014"/>
    </source>
</evidence>
<dbReference type="SUPFAM" id="SSF142754">
    <property type="entry name" value="NadA-like"/>
    <property type="match status" value="1"/>
</dbReference>
<dbReference type="EC" id="2.5.1.72" evidence="3"/>
<dbReference type="GO" id="GO:0008987">
    <property type="term" value="F:quinolinate synthetase A activity"/>
    <property type="evidence" value="ECO:0007669"/>
    <property type="project" value="InterPro"/>
</dbReference>
<keyword evidence="5" id="KW-0662">Pyridine nucleotide biosynthesis</keyword>
<dbReference type="STRING" id="1121316.SAMN02745207_03276"/>
<evidence type="ECO:0000256" key="7">
    <source>
        <dbReference type="ARBA" id="ARBA00022723"/>
    </source>
</evidence>
<name>A0A1M5X1L0_9CLOT</name>
<evidence type="ECO:0000256" key="6">
    <source>
        <dbReference type="ARBA" id="ARBA00022679"/>
    </source>
</evidence>
<dbReference type="GO" id="GO:0051539">
    <property type="term" value="F:4 iron, 4 sulfur cluster binding"/>
    <property type="evidence" value="ECO:0007669"/>
    <property type="project" value="UniProtKB-KW"/>
</dbReference>
<evidence type="ECO:0000256" key="4">
    <source>
        <dbReference type="ARBA" id="ARBA00022485"/>
    </source>
</evidence>
<evidence type="ECO:0000256" key="3">
    <source>
        <dbReference type="ARBA" id="ARBA00012669"/>
    </source>
</evidence>
<dbReference type="EMBL" id="FQXM01000022">
    <property type="protein sequence ID" value="SHH93620.1"/>
    <property type="molecule type" value="Genomic_DNA"/>
</dbReference>
<keyword evidence="8" id="KW-0408">Iron</keyword>
<keyword evidence="9" id="KW-0411">Iron-sulfur</keyword>
<organism evidence="10 11">
    <name type="scientific">Clostridium grantii DSM 8605</name>
    <dbReference type="NCBI Taxonomy" id="1121316"/>
    <lineage>
        <taxon>Bacteria</taxon>
        <taxon>Bacillati</taxon>
        <taxon>Bacillota</taxon>
        <taxon>Clostridia</taxon>
        <taxon>Eubacteriales</taxon>
        <taxon>Clostridiaceae</taxon>
        <taxon>Clostridium</taxon>
    </lineage>
</organism>
<dbReference type="PANTHER" id="PTHR30573">
    <property type="entry name" value="QUINOLINATE SYNTHETASE A"/>
    <property type="match status" value="1"/>
</dbReference>
<keyword evidence="7" id="KW-0479">Metal-binding</keyword>
<gene>
    <name evidence="10" type="ORF">SAMN02745207_03276</name>
</gene>
<evidence type="ECO:0000256" key="1">
    <source>
        <dbReference type="ARBA" id="ARBA00001966"/>
    </source>
</evidence>
<dbReference type="GO" id="GO:0034628">
    <property type="term" value="P:'de novo' NAD+ biosynthetic process from L-aspartate"/>
    <property type="evidence" value="ECO:0007669"/>
    <property type="project" value="TreeGrafter"/>
</dbReference>